<dbReference type="RefSeq" id="WP_413780056.1">
    <property type="nucleotide sequence ID" value="NZ_JAUOZS010000001.1"/>
</dbReference>
<evidence type="ECO:0000313" key="3">
    <source>
        <dbReference type="Proteomes" id="UP001254848"/>
    </source>
</evidence>
<comment type="caution">
    <text evidence="2">The sequence shown here is derived from an EMBL/GenBank/DDBJ whole genome shotgun (WGS) entry which is preliminary data.</text>
</comment>
<organism evidence="2 3">
    <name type="scientific">Anaeroselena agilis</name>
    <dbReference type="NCBI Taxonomy" id="3063788"/>
    <lineage>
        <taxon>Bacteria</taxon>
        <taxon>Bacillati</taxon>
        <taxon>Bacillota</taxon>
        <taxon>Negativicutes</taxon>
        <taxon>Acetonemataceae</taxon>
        <taxon>Anaeroselena</taxon>
    </lineage>
</organism>
<gene>
    <name evidence="2" type="ORF">Q4T40_09870</name>
</gene>
<reference evidence="2 3" key="1">
    <citation type="submission" date="2023-07" db="EMBL/GenBank/DDBJ databases">
        <title>The novel representative of Negativicutes class, Anaeroselena agilis gen. nov. sp. nov.</title>
        <authorList>
            <person name="Prokofeva M.I."/>
            <person name="Elcheninov A.G."/>
            <person name="Klyukina A."/>
            <person name="Kublanov I.V."/>
            <person name="Frolov E.N."/>
            <person name="Podosokorskaya O.A."/>
        </authorList>
    </citation>
    <scope>NUCLEOTIDE SEQUENCE [LARGE SCALE GENOMIC DNA]</scope>
    <source>
        <strain evidence="2 3">4137-cl</strain>
    </source>
</reference>
<evidence type="ECO:0000256" key="1">
    <source>
        <dbReference type="SAM" id="MobiDB-lite"/>
    </source>
</evidence>
<name>A0ABU3NZ39_9FIRM</name>
<keyword evidence="3" id="KW-1185">Reference proteome</keyword>
<sequence>MTYKRKSPWSAVDKDQLGYESSFNPTGHFHDGPRTADNDKTLAVDNAADNGQLT</sequence>
<evidence type="ECO:0000313" key="2">
    <source>
        <dbReference type="EMBL" id="MDT8901548.1"/>
    </source>
</evidence>
<proteinExistence type="predicted"/>
<protein>
    <submittedName>
        <fullName evidence="2">Uncharacterized protein</fullName>
    </submittedName>
</protein>
<feature type="compositionally biased region" description="Basic and acidic residues" evidence="1">
    <location>
        <begin position="28"/>
        <end position="42"/>
    </location>
</feature>
<dbReference type="Proteomes" id="UP001254848">
    <property type="component" value="Unassembled WGS sequence"/>
</dbReference>
<feature type="region of interest" description="Disordered" evidence="1">
    <location>
        <begin position="1"/>
        <end position="54"/>
    </location>
</feature>
<dbReference type="EMBL" id="JAUOZS010000001">
    <property type="protein sequence ID" value="MDT8901548.1"/>
    <property type="molecule type" value="Genomic_DNA"/>
</dbReference>
<accession>A0ABU3NZ39</accession>